<evidence type="ECO:0000313" key="2">
    <source>
        <dbReference type="EMBL" id="RIA80611.1"/>
    </source>
</evidence>
<dbReference type="OrthoDB" id="2407119at2759"/>
<sequence length="206" mass="23617">MKAVLIFALFLIFSFSVIESELIYEEESELLMNFDNNMLPLIISSHSSDETSKYSISTDHHHHYPKYPKHPKYPNHPKHPKHPGFKRAYVTFPSPPDIAKGAIVFWETCKNETLIFGQFSKGFVEGEEKDYSFKIYKNDQVIVNLKHKDDSLDRIFKINPNGSTEPFLFTFNGTLLSTEGIIGDDFVIGKPDALIGKDKIRPLVCF</sequence>
<organism evidence="2 3">
    <name type="scientific">Glomus cerebriforme</name>
    <dbReference type="NCBI Taxonomy" id="658196"/>
    <lineage>
        <taxon>Eukaryota</taxon>
        <taxon>Fungi</taxon>
        <taxon>Fungi incertae sedis</taxon>
        <taxon>Mucoromycota</taxon>
        <taxon>Glomeromycotina</taxon>
        <taxon>Glomeromycetes</taxon>
        <taxon>Glomerales</taxon>
        <taxon>Glomeraceae</taxon>
        <taxon>Glomus</taxon>
    </lineage>
</organism>
<evidence type="ECO:0000256" key="1">
    <source>
        <dbReference type="SAM" id="SignalP"/>
    </source>
</evidence>
<reference evidence="2 3" key="1">
    <citation type="submission" date="2018-06" db="EMBL/GenBank/DDBJ databases">
        <title>Comparative genomics reveals the genomic features of Rhizophagus irregularis, R. cerebriforme, R. diaphanum and Gigaspora rosea, and their symbiotic lifestyle signature.</title>
        <authorList>
            <person name="Morin E."/>
            <person name="San Clemente H."/>
            <person name="Chen E.C.H."/>
            <person name="De La Providencia I."/>
            <person name="Hainaut M."/>
            <person name="Kuo A."/>
            <person name="Kohler A."/>
            <person name="Murat C."/>
            <person name="Tang N."/>
            <person name="Roy S."/>
            <person name="Loubradou J."/>
            <person name="Henrissat B."/>
            <person name="Grigoriev I.V."/>
            <person name="Corradi N."/>
            <person name="Roux C."/>
            <person name="Martin F.M."/>
        </authorList>
    </citation>
    <scope>NUCLEOTIDE SEQUENCE [LARGE SCALE GENOMIC DNA]</scope>
    <source>
        <strain evidence="2 3">DAOM 227022</strain>
    </source>
</reference>
<keyword evidence="3" id="KW-1185">Reference proteome</keyword>
<accession>A0A397SD05</accession>
<feature type="chain" id="PRO_5017195033" evidence="1">
    <location>
        <begin position="21"/>
        <end position="206"/>
    </location>
</feature>
<evidence type="ECO:0000313" key="3">
    <source>
        <dbReference type="Proteomes" id="UP000265703"/>
    </source>
</evidence>
<name>A0A397SD05_9GLOM</name>
<feature type="signal peptide" evidence="1">
    <location>
        <begin position="1"/>
        <end position="20"/>
    </location>
</feature>
<comment type="caution">
    <text evidence="2">The sequence shown here is derived from an EMBL/GenBank/DDBJ whole genome shotgun (WGS) entry which is preliminary data.</text>
</comment>
<dbReference type="Proteomes" id="UP000265703">
    <property type="component" value="Unassembled WGS sequence"/>
</dbReference>
<gene>
    <name evidence="2" type="ORF">C1645_792209</name>
</gene>
<proteinExistence type="predicted"/>
<dbReference type="AlphaFoldDB" id="A0A397SD05"/>
<keyword evidence="1" id="KW-0732">Signal</keyword>
<protein>
    <submittedName>
        <fullName evidence="2">Uncharacterized protein</fullName>
    </submittedName>
</protein>
<dbReference type="EMBL" id="QKYT01000933">
    <property type="protein sequence ID" value="RIA80611.1"/>
    <property type="molecule type" value="Genomic_DNA"/>
</dbReference>